<dbReference type="InterPro" id="IPR015943">
    <property type="entry name" value="WD40/YVTN_repeat-like_dom_sf"/>
</dbReference>
<organism evidence="1 2">
    <name type="scientific">Paenibacillus silagei</name>
    <dbReference type="NCBI Taxonomy" id="1670801"/>
    <lineage>
        <taxon>Bacteria</taxon>
        <taxon>Bacillati</taxon>
        <taxon>Bacillota</taxon>
        <taxon>Bacilli</taxon>
        <taxon>Bacillales</taxon>
        <taxon>Paenibacillaceae</taxon>
        <taxon>Paenibacillus</taxon>
    </lineage>
</organism>
<dbReference type="Proteomes" id="UP000773462">
    <property type="component" value="Unassembled WGS sequence"/>
</dbReference>
<dbReference type="Gene3D" id="2.130.10.10">
    <property type="entry name" value="YVTN repeat-like/Quinoprotein amine dehydrogenase"/>
    <property type="match status" value="1"/>
</dbReference>
<evidence type="ECO:0008006" key="3">
    <source>
        <dbReference type="Google" id="ProtNLM"/>
    </source>
</evidence>
<dbReference type="EMBL" id="JAGGLV010000022">
    <property type="protein sequence ID" value="MBP2115066.1"/>
    <property type="molecule type" value="Genomic_DNA"/>
</dbReference>
<gene>
    <name evidence="1" type="ORF">J2Z70_005251</name>
</gene>
<keyword evidence="2" id="KW-1185">Reference proteome</keyword>
<dbReference type="RefSeq" id="WP_209877926.1">
    <property type="nucleotide sequence ID" value="NZ_JAGGLV010000022.1"/>
</dbReference>
<protein>
    <recommendedName>
        <fullName evidence="3">WD40 repeat domain-containing protein</fullName>
    </recommendedName>
</protein>
<comment type="caution">
    <text evidence="1">The sequence shown here is derived from an EMBL/GenBank/DDBJ whole genome shotgun (WGS) entry which is preliminary data.</text>
</comment>
<evidence type="ECO:0000313" key="1">
    <source>
        <dbReference type="EMBL" id="MBP2115066.1"/>
    </source>
</evidence>
<dbReference type="SUPFAM" id="SSF69322">
    <property type="entry name" value="Tricorn protease domain 2"/>
    <property type="match status" value="1"/>
</dbReference>
<accession>A0ABS4NYD6</accession>
<proteinExistence type="predicted"/>
<reference evidence="1 2" key="1">
    <citation type="submission" date="2021-03" db="EMBL/GenBank/DDBJ databases">
        <title>Genomic Encyclopedia of Type Strains, Phase IV (KMG-IV): sequencing the most valuable type-strain genomes for metagenomic binning, comparative biology and taxonomic classification.</title>
        <authorList>
            <person name="Goeker M."/>
        </authorList>
    </citation>
    <scope>NUCLEOTIDE SEQUENCE [LARGE SCALE GENOMIC DNA]</scope>
    <source>
        <strain evidence="1 2">DSM 101953</strain>
    </source>
</reference>
<evidence type="ECO:0000313" key="2">
    <source>
        <dbReference type="Proteomes" id="UP000773462"/>
    </source>
</evidence>
<sequence>MKWLQDEHAAKWREEGQRYVSNVNQFVHKGLTEGWDKAGKEPAEDTRGGLAAKIYKMIRGANEHGEIAELREQLPAATWPLSGHFQKEMQAIRGIHFISDDAVVFSTGSPWEKNAVLAVHKDVISVFDEFSLVGASPDNQFYALAGTQGITIMQSMNSTLQGKVVANLSWRELNGTIQALDPEFTVLNIDSLDQELPLEQVIPFNGGQALLLVTSQGIFLVQQSQEKEKLWEVKLLHPDLEEYKADEMEHIEIDMPHGAVSPDGRWIAYGSQGSDHLLYDTTSGQVHLFNPESSYPHYTIFTKDQHSVWYNACHFYNGVTLAVSLEDAEAGKLPSDQEYPVVNEEARVYAAAALKDGVVIGDAYGYLRLIDVEGRELWRYYAGSTISGLAVDPDETMLAVGTYGGMLHFLDLHATERSDYEITTGTVREVKRIIAWKNQNEPLWW</sequence>
<name>A0ABS4NYD6_9BACL</name>